<protein>
    <submittedName>
        <fullName evidence="5">LacI family DNA-binding transcriptional regulator</fullName>
    </submittedName>
</protein>
<dbReference type="EMBL" id="JBHTBJ010000019">
    <property type="protein sequence ID" value="MFC7277118.1"/>
    <property type="molecule type" value="Genomic_DNA"/>
</dbReference>
<keyword evidence="1" id="KW-0805">Transcription regulation</keyword>
<dbReference type="RefSeq" id="WP_378972300.1">
    <property type="nucleotide sequence ID" value="NZ_JBHTBJ010000019.1"/>
</dbReference>
<dbReference type="Pfam" id="PF13377">
    <property type="entry name" value="Peripla_BP_3"/>
    <property type="match status" value="1"/>
</dbReference>
<dbReference type="PANTHER" id="PTHR30146:SF147">
    <property type="entry name" value="HTH-TYPE TRANSCRIPTIONAL REGULATOR DEGA"/>
    <property type="match status" value="1"/>
</dbReference>
<dbReference type="InterPro" id="IPR010982">
    <property type="entry name" value="Lambda_DNA-bd_dom_sf"/>
</dbReference>
<accession>A0ABW2HVA0</accession>
<evidence type="ECO:0000313" key="5">
    <source>
        <dbReference type="EMBL" id="MFC7277118.1"/>
    </source>
</evidence>
<keyword evidence="6" id="KW-1185">Reference proteome</keyword>
<dbReference type="PANTHER" id="PTHR30146">
    <property type="entry name" value="LACI-RELATED TRANSCRIPTIONAL REPRESSOR"/>
    <property type="match status" value="1"/>
</dbReference>
<dbReference type="PROSITE" id="PS50932">
    <property type="entry name" value="HTH_LACI_2"/>
    <property type="match status" value="1"/>
</dbReference>
<evidence type="ECO:0000313" key="6">
    <source>
        <dbReference type="Proteomes" id="UP001596548"/>
    </source>
</evidence>
<dbReference type="InterPro" id="IPR000843">
    <property type="entry name" value="HTH_LacI"/>
</dbReference>
<dbReference type="Gene3D" id="1.10.260.40">
    <property type="entry name" value="lambda repressor-like DNA-binding domains"/>
    <property type="match status" value="1"/>
</dbReference>
<dbReference type="CDD" id="cd06267">
    <property type="entry name" value="PBP1_LacI_sugar_binding-like"/>
    <property type="match status" value="1"/>
</dbReference>
<evidence type="ECO:0000256" key="2">
    <source>
        <dbReference type="ARBA" id="ARBA00023125"/>
    </source>
</evidence>
<dbReference type="Pfam" id="PF00356">
    <property type="entry name" value="LacI"/>
    <property type="match status" value="1"/>
</dbReference>
<dbReference type="SMART" id="SM00354">
    <property type="entry name" value="HTH_LACI"/>
    <property type="match status" value="1"/>
</dbReference>
<organism evidence="5 6">
    <name type="scientific">Paractinoplanes rhizophilus</name>
    <dbReference type="NCBI Taxonomy" id="1416877"/>
    <lineage>
        <taxon>Bacteria</taxon>
        <taxon>Bacillati</taxon>
        <taxon>Actinomycetota</taxon>
        <taxon>Actinomycetes</taxon>
        <taxon>Micromonosporales</taxon>
        <taxon>Micromonosporaceae</taxon>
        <taxon>Paractinoplanes</taxon>
    </lineage>
</organism>
<reference evidence="6" key="1">
    <citation type="journal article" date="2019" name="Int. J. Syst. Evol. Microbiol.">
        <title>The Global Catalogue of Microorganisms (GCM) 10K type strain sequencing project: providing services to taxonomists for standard genome sequencing and annotation.</title>
        <authorList>
            <consortium name="The Broad Institute Genomics Platform"/>
            <consortium name="The Broad Institute Genome Sequencing Center for Infectious Disease"/>
            <person name="Wu L."/>
            <person name="Ma J."/>
        </authorList>
    </citation>
    <scope>NUCLEOTIDE SEQUENCE [LARGE SCALE GENOMIC DNA]</scope>
    <source>
        <strain evidence="6">XZYJT-10</strain>
    </source>
</reference>
<proteinExistence type="predicted"/>
<dbReference type="CDD" id="cd01392">
    <property type="entry name" value="HTH_LacI"/>
    <property type="match status" value="1"/>
</dbReference>
<dbReference type="Gene3D" id="3.40.50.2300">
    <property type="match status" value="2"/>
</dbReference>
<dbReference type="GO" id="GO:0003677">
    <property type="term" value="F:DNA binding"/>
    <property type="evidence" value="ECO:0007669"/>
    <property type="project" value="UniProtKB-KW"/>
</dbReference>
<dbReference type="InterPro" id="IPR046335">
    <property type="entry name" value="LacI/GalR-like_sensor"/>
</dbReference>
<evidence type="ECO:0000256" key="1">
    <source>
        <dbReference type="ARBA" id="ARBA00023015"/>
    </source>
</evidence>
<gene>
    <name evidence="5" type="ORF">ACFQS1_24260</name>
</gene>
<comment type="caution">
    <text evidence="5">The sequence shown here is derived from an EMBL/GenBank/DDBJ whole genome shotgun (WGS) entry which is preliminary data.</text>
</comment>
<feature type="domain" description="HTH lacI-type" evidence="4">
    <location>
        <begin position="4"/>
        <end position="56"/>
    </location>
</feature>
<name>A0ABW2HVA0_9ACTN</name>
<dbReference type="InterPro" id="IPR028082">
    <property type="entry name" value="Peripla_BP_I"/>
</dbReference>
<dbReference type="SUPFAM" id="SSF47413">
    <property type="entry name" value="lambda repressor-like DNA-binding domains"/>
    <property type="match status" value="1"/>
</dbReference>
<dbReference type="SUPFAM" id="SSF53822">
    <property type="entry name" value="Periplasmic binding protein-like I"/>
    <property type="match status" value="1"/>
</dbReference>
<keyword evidence="3" id="KW-0804">Transcription</keyword>
<evidence type="ECO:0000256" key="3">
    <source>
        <dbReference type="ARBA" id="ARBA00023163"/>
    </source>
</evidence>
<sequence>MRRPTIYDVAREAGVSASTVSRAYARPGRVNAETSQRIFRAAAKLGYRSVPARLPSPQQPRHAIALVVADVTNPFYGDIIKGAYEAAREAGYQLILSHTNESPKVERQTIEQELGQVDGLVIASSRMTDSALRMVAKQKAVVLLNRSIPEANCVLNDAERGIRRSVEHLAQLGHERITYVAGPETSWSDGVRWRAMRQVAADLGLEARRVGPNEPTVLAGLGAALRVAELDATAVQAYNDQLAIGIVKGLGRLRISVPEQVSVVGFDNIIFDELVEPQLTTIASPLYRMGFTGVRNCIAVAQGAQPSGDPLILPVRLVVRGSTGQRRRPPSLARAQSNDIRWDSRLDSTLGSSTSIMKSPS</sequence>
<dbReference type="Proteomes" id="UP001596548">
    <property type="component" value="Unassembled WGS sequence"/>
</dbReference>
<evidence type="ECO:0000259" key="4">
    <source>
        <dbReference type="PROSITE" id="PS50932"/>
    </source>
</evidence>
<keyword evidence="2 5" id="KW-0238">DNA-binding</keyword>